<dbReference type="KEGG" id="xcl:G4Z02_03415"/>
<evidence type="ECO:0000313" key="2">
    <source>
        <dbReference type="Proteomes" id="UP000514720"/>
    </source>
</evidence>
<dbReference type="EMBL" id="CP048914">
    <property type="protein sequence ID" value="QMS84840.1"/>
    <property type="molecule type" value="Genomic_DNA"/>
</dbReference>
<proteinExistence type="predicted"/>
<evidence type="ECO:0000313" key="1">
    <source>
        <dbReference type="EMBL" id="QMS84840.1"/>
    </source>
</evidence>
<gene>
    <name evidence="1" type="ORF">G4Z02_03415</name>
</gene>
<dbReference type="Proteomes" id="UP000514720">
    <property type="component" value="Chromosome"/>
</dbReference>
<protein>
    <submittedName>
        <fullName evidence="1">DUF4357 domain-containing protein</fullName>
    </submittedName>
</protein>
<reference evidence="1 2" key="1">
    <citation type="submission" date="2020-02" db="EMBL/GenBank/DDBJ databases">
        <authorList>
            <person name="Zheng R.K."/>
            <person name="Sun C.M."/>
        </authorList>
    </citation>
    <scope>NUCLEOTIDE SEQUENCE [LARGE SCALE GENOMIC DNA]</scope>
    <source>
        <strain evidence="2">zrk13</strain>
    </source>
</reference>
<keyword evidence="2" id="KW-1185">Reference proteome</keyword>
<accession>A0A7L7KPX4</accession>
<name>A0A7L7KPX4_9MOLU</name>
<organism evidence="1 2">
    <name type="scientific">Candidatus Xianfuyuplasma coldseepsis</name>
    <dbReference type="NCBI Taxonomy" id="2782163"/>
    <lineage>
        <taxon>Bacteria</taxon>
        <taxon>Bacillati</taxon>
        <taxon>Mycoplasmatota</taxon>
        <taxon>Mollicutes</taxon>
        <taxon>Candidatus Izemoplasmatales</taxon>
        <taxon>Candidatus Izemoplasmataceae</taxon>
        <taxon>Candidatus Xianfuyuplasma</taxon>
    </lineage>
</organism>
<dbReference type="RefSeq" id="WP_258878462.1">
    <property type="nucleotide sequence ID" value="NZ_CP048914.1"/>
</dbReference>
<sequence>MDFYLKNNKGMLIATISYIGTGETKGKDNEVIVHKGSLMKREPIITKKWTDCNWIERSRRDLLNKGVLQEYDQNYYELQTDEVFSSPNRAACIFLGYITTKAWDEIVNSKGKSLREVYK</sequence>
<dbReference type="AlphaFoldDB" id="A0A7L7KPX4"/>